<dbReference type="InterPro" id="IPR023352">
    <property type="entry name" value="MAPEG-like_dom_sf"/>
</dbReference>
<evidence type="ECO:0000256" key="2">
    <source>
        <dbReference type="ARBA" id="ARBA00022692"/>
    </source>
</evidence>
<name>A0A9P4M4U4_9PEZI</name>
<evidence type="ECO:0000256" key="5">
    <source>
        <dbReference type="SAM" id="Phobius"/>
    </source>
</evidence>
<keyword evidence="3 5" id="KW-1133">Transmembrane helix</keyword>
<accession>A0A9P4M4U4</accession>
<dbReference type="AlphaFoldDB" id="A0A9P4M4U4"/>
<keyword evidence="2 5" id="KW-0812">Transmembrane</keyword>
<dbReference type="Proteomes" id="UP000799772">
    <property type="component" value="Unassembled WGS sequence"/>
</dbReference>
<keyword evidence="4 5" id="KW-0472">Membrane</keyword>
<reference evidence="6" key="1">
    <citation type="journal article" date="2020" name="Stud. Mycol.">
        <title>101 Dothideomycetes genomes: a test case for predicting lifestyles and emergence of pathogens.</title>
        <authorList>
            <person name="Haridas S."/>
            <person name="Albert R."/>
            <person name="Binder M."/>
            <person name="Bloem J."/>
            <person name="Labutti K."/>
            <person name="Salamov A."/>
            <person name="Andreopoulos B."/>
            <person name="Baker S."/>
            <person name="Barry K."/>
            <person name="Bills G."/>
            <person name="Bluhm B."/>
            <person name="Cannon C."/>
            <person name="Castanera R."/>
            <person name="Culley D."/>
            <person name="Daum C."/>
            <person name="Ezra D."/>
            <person name="Gonzalez J."/>
            <person name="Henrissat B."/>
            <person name="Kuo A."/>
            <person name="Liang C."/>
            <person name="Lipzen A."/>
            <person name="Lutzoni F."/>
            <person name="Magnuson J."/>
            <person name="Mondo S."/>
            <person name="Nolan M."/>
            <person name="Ohm R."/>
            <person name="Pangilinan J."/>
            <person name="Park H.-J."/>
            <person name="Ramirez L."/>
            <person name="Alfaro M."/>
            <person name="Sun H."/>
            <person name="Tritt A."/>
            <person name="Yoshinaga Y."/>
            <person name="Zwiers L.-H."/>
            <person name="Turgeon B."/>
            <person name="Goodwin S."/>
            <person name="Spatafora J."/>
            <person name="Crous P."/>
            <person name="Grigoriev I."/>
        </authorList>
    </citation>
    <scope>NUCLEOTIDE SEQUENCE</scope>
    <source>
        <strain evidence="6">CBS 133067</strain>
    </source>
</reference>
<comment type="caution">
    <text evidence="6">The sequence shown here is derived from an EMBL/GenBank/DDBJ whole genome shotgun (WGS) entry which is preliminary data.</text>
</comment>
<evidence type="ECO:0000313" key="7">
    <source>
        <dbReference type="Proteomes" id="UP000799772"/>
    </source>
</evidence>
<evidence type="ECO:0000256" key="3">
    <source>
        <dbReference type="ARBA" id="ARBA00022989"/>
    </source>
</evidence>
<proteinExistence type="predicted"/>
<protein>
    <submittedName>
        <fullName evidence="6">Uncharacterized protein</fullName>
    </submittedName>
</protein>
<dbReference type="SUPFAM" id="SSF161084">
    <property type="entry name" value="MAPEG domain-like"/>
    <property type="match status" value="1"/>
</dbReference>
<dbReference type="InterPro" id="IPR001129">
    <property type="entry name" value="Membr-assoc_MAPEG"/>
</dbReference>
<dbReference type="EMBL" id="ML978134">
    <property type="protein sequence ID" value="KAF2094617.1"/>
    <property type="molecule type" value="Genomic_DNA"/>
</dbReference>
<feature type="transmembrane region" description="Helical" evidence="5">
    <location>
        <begin position="12"/>
        <end position="32"/>
    </location>
</feature>
<evidence type="ECO:0000256" key="1">
    <source>
        <dbReference type="ARBA" id="ARBA00004370"/>
    </source>
</evidence>
<dbReference type="PANTHER" id="PTHR35371:SF1">
    <property type="entry name" value="BLR7753 PROTEIN"/>
    <property type="match status" value="1"/>
</dbReference>
<dbReference type="PANTHER" id="PTHR35371">
    <property type="entry name" value="INNER MEMBRANE PROTEIN"/>
    <property type="match status" value="1"/>
</dbReference>
<comment type="subcellular location">
    <subcellularLocation>
        <location evidence="1">Membrane</location>
    </subcellularLocation>
</comment>
<sequence>MSFLDAYNKSFLAIPAYYVLSIFPHSYAVALASGGNLKQFDNQPRTTNFKKRVQESLPPETFAKYERAEAAHYNGMENLPLFAAAVILGNLAGLEKSAMDRFVGAFLALRAAYFVQYISNSKKEYTWIRTVLWMGSVALSIRTIVQAAKAMGSK</sequence>
<keyword evidence="7" id="KW-1185">Reference proteome</keyword>
<evidence type="ECO:0000313" key="6">
    <source>
        <dbReference type="EMBL" id="KAF2094617.1"/>
    </source>
</evidence>
<organism evidence="6 7">
    <name type="scientific">Rhizodiscina lignyota</name>
    <dbReference type="NCBI Taxonomy" id="1504668"/>
    <lineage>
        <taxon>Eukaryota</taxon>
        <taxon>Fungi</taxon>
        <taxon>Dikarya</taxon>
        <taxon>Ascomycota</taxon>
        <taxon>Pezizomycotina</taxon>
        <taxon>Dothideomycetes</taxon>
        <taxon>Pleosporomycetidae</taxon>
        <taxon>Aulographales</taxon>
        <taxon>Rhizodiscinaceae</taxon>
        <taxon>Rhizodiscina</taxon>
    </lineage>
</organism>
<dbReference type="Pfam" id="PF01124">
    <property type="entry name" value="MAPEG"/>
    <property type="match status" value="1"/>
</dbReference>
<evidence type="ECO:0000256" key="4">
    <source>
        <dbReference type="ARBA" id="ARBA00023136"/>
    </source>
</evidence>
<dbReference type="Gene3D" id="1.20.120.550">
    <property type="entry name" value="Membrane associated eicosanoid/glutathione metabolism-like domain"/>
    <property type="match status" value="1"/>
</dbReference>
<dbReference type="OrthoDB" id="2122304at2759"/>
<dbReference type="GO" id="GO:0016020">
    <property type="term" value="C:membrane"/>
    <property type="evidence" value="ECO:0007669"/>
    <property type="project" value="UniProtKB-SubCell"/>
</dbReference>
<gene>
    <name evidence="6" type="ORF">NA57DRAFT_60642</name>
</gene>